<feature type="compositionally biased region" description="Low complexity" evidence="1">
    <location>
        <begin position="51"/>
        <end position="68"/>
    </location>
</feature>
<evidence type="ECO:0000313" key="2">
    <source>
        <dbReference type="EMBL" id="AIZ44640.1"/>
    </source>
</evidence>
<feature type="compositionally biased region" description="Low complexity" evidence="1">
    <location>
        <begin position="230"/>
        <end position="241"/>
    </location>
</feature>
<feature type="compositionally biased region" description="Low complexity" evidence="1">
    <location>
        <begin position="176"/>
        <end position="203"/>
    </location>
</feature>
<accession>A0A0A7KEV7</accession>
<organism evidence="2 3">
    <name type="scientific">Deinococcus radiopugnans</name>
    <dbReference type="NCBI Taxonomy" id="57497"/>
    <lineage>
        <taxon>Bacteria</taxon>
        <taxon>Thermotogati</taxon>
        <taxon>Deinococcota</taxon>
        <taxon>Deinococci</taxon>
        <taxon>Deinococcales</taxon>
        <taxon>Deinococcaceae</taxon>
        <taxon>Deinococcus</taxon>
    </lineage>
</organism>
<dbReference type="EMBL" id="CP010028">
    <property type="protein sequence ID" value="AIZ44640.1"/>
    <property type="molecule type" value="Genomic_DNA"/>
</dbReference>
<protein>
    <submittedName>
        <fullName evidence="2">Uncharacterized protein</fullName>
    </submittedName>
</protein>
<feature type="compositionally biased region" description="Polar residues" evidence="1">
    <location>
        <begin position="157"/>
        <end position="169"/>
    </location>
</feature>
<proteinExistence type="predicted"/>
<dbReference type="RefSeq" id="WP_039682812.1">
    <property type="nucleotide sequence ID" value="NZ_CP010028.1"/>
</dbReference>
<feature type="compositionally biased region" description="Low complexity" evidence="1">
    <location>
        <begin position="281"/>
        <end position="307"/>
    </location>
</feature>
<name>A0A0A7KEV7_9DEIO</name>
<dbReference type="KEGG" id="dsw:QR90_05345"/>
<gene>
    <name evidence="2" type="ORF">QR90_05345</name>
</gene>
<feature type="compositionally biased region" description="Low complexity" evidence="1">
    <location>
        <begin position="341"/>
        <end position="368"/>
    </location>
</feature>
<sequence>MTRAPLKLSREMKLLLLLLLMVALIGAWYVWTNSRTAGALPAQGTAPSTTGAPEGSAESEALGAEGSATPAPASGTDAGTPAAGSTPVTETGLATDNPAAGTVPVTAGSGESAQDGAGTLAVQPNRPVEIEVIPPFPTPEVSGSADADATTPGGINPQASVATVPSNNPFRPLNLAQSAQAAASEPVTADSAPISSPSDDQSQNDVPFTPVTPSTAGPLALSPIPGAGGSTSVTSGSLSGLPTIPGGDGSTGLASPSSALPGGTAAGTTVSGGTPGRTIAGTSGDSGVTVIGGSTGSATSGAAARTTPQGNVVITAPKPPKPIAPPIAGVNVPSVTRVAATPSRPAASASADSATSGAATATGTATSRPVPGTPQVITSLGQDAAEVDDTPAAPAVSQLEQFVQKRQLAFNAAVLGPINTAIFRGQNGYVVVAVGQTLPDSQVTVREVNATSAVLSLGTDLKTLELDQR</sequence>
<reference evidence="3" key="1">
    <citation type="submission" date="2014-11" db="EMBL/GenBank/DDBJ databases">
        <title>Hymenobacter sp. DG25B genome submission.</title>
        <authorList>
            <person name="Jung H.-Y."/>
            <person name="Kim M.K."/>
            <person name="Srinivasan S."/>
            <person name="Lim S."/>
        </authorList>
    </citation>
    <scope>NUCLEOTIDE SEQUENCE [LARGE SCALE GENOMIC DNA]</scope>
    <source>
        <strain evidence="3">DY59</strain>
    </source>
</reference>
<feature type="compositionally biased region" description="Low complexity" evidence="1">
    <location>
        <begin position="261"/>
        <end position="272"/>
    </location>
</feature>
<dbReference type="STRING" id="1182571.QR90_05345"/>
<feature type="region of interest" description="Disordered" evidence="1">
    <location>
        <begin position="341"/>
        <end position="376"/>
    </location>
</feature>
<dbReference type="AlphaFoldDB" id="A0A0A7KEV7"/>
<dbReference type="Proteomes" id="UP000030634">
    <property type="component" value="Chromosome"/>
</dbReference>
<feature type="region of interest" description="Disordered" evidence="1">
    <location>
        <begin position="131"/>
        <end position="311"/>
    </location>
</feature>
<feature type="region of interest" description="Disordered" evidence="1">
    <location>
        <begin position="41"/>
        <end position="119"/>
    </location>
</feature>
<evidence type="ECO:0000256" key="1">
    <source>
        <dbReference type="SAM" id="MobiDB-lite"/>
    </source>
</evidence>
<evidence type="ECO:0000313" key="3">
    <source>
        <dbReference type="Proteomes" id="UP000030634"/>
    </source>
</evidence>
<dbReference type="HOGENOM" id="CLU_625171_0_0_0"/>